<evidence type="ECO:0000256" key="1">
    <source>
        <dbReference type="SAM" id="MobiDB-lite"/>
    </source>
</evidence>
<feature type="region of interest" description="Disordered" evidence="1">
    <location>
        <begin position="1"/>
        <end position="39"/>
    </location>
</feature>
<protein>
    <submittedName>
        <fullName evidence="2">Uncharacterized protein</fullName>
    </submittedName>
</protein>
<organism evidence="2 3">
    <name type="scientific">Pristionchus pacificus</name>
    <name type="common">Parasitic nematode worm</name>
    <dbReference type="NCBI Taxonomy" id="54126"/>
    <lineage>
        <taxon>Eukaryota</taxon>
        <taxon>Metazoa</taxon>
        <taxon>Ecdysozoa</taxon>
        <taxon>Nematoda</taxon>
        <taxon>Chromadorea</taxon>
        <taxon>Rhabditida</taxon>
        <taxon>Rhabditina</taxon>
        <taxon>Diplogasteromorpha</taxon>
        <taxon>Diplogasteroidea</taxon>
        <taxon>Neodiplogasteridae</taxon>
        <taxon>Pristionchus</taxon>
    </lineage>
</organism>
<accession>A0A2A6B4L8</accession>
<name>A0A2A6B4L8_PRIPA</name>
<proteinExistence type="predicted"/>
<feature type="compositionally biased region" description="Polar residues" evidence="1">
    <location>
        <begin position="24"/>
        <end position="34"/>
    </location>
</feature>
<dbReference type="Proteomes" id="UP000005239">
    <property type="component" value="Unassembled WGS sequence"/>
</dbReference>
<keyword evidence="3" id="KW-1185">Reference proteome</keyword>
<feature type="compositionally biased region" description="Basic and acidic residues" evidence="1">
    <location>
        <begin position="14"/>
        <end position="23"/>
    </location>
</feature>
<evidence type="ECO:0000313" key="3">
    <source>
        <dbReference type="Proteomes" id="UP000005239"/>
    </source>
</evidence>
<reference evidence="3" key="1">
    <citation type="journal article" date="2008" name="Nat. Genet.">
        <title>The Pristionchus pacificus genome provides a unique perspective on nematode lifestyle and parasitism.</title>
        <authorList>
            <person name="Dieterich C."/>
            <person name="Clifton S.W."/>
            <person name="Schuster L.N."/>
            <person name="Chinwalla A."/>
            <person name="Delehaunty K."/>
            <person name="Dinkelacker I."/>
            <person name="Fulton L."/>
            <person name="Fulton R."/>
            <person name="Godfrey J."/>
            <person name="Minx P."/>
            <person name="Mitreva M."/>
            <person name="Roeseler W."/>
            <person name="Tian H."/>
            <person name="Witte H."/>
            <person name="Yang S.P."/>
            <person name="Wilson R.K."/>
            <person name="Sommer R.J."/>
        </authorList>
    </citation>
    <scope>NUCLEOTIDE SEQUENCE [LARGE SCALE GENOMIC DNA]</scope>
    <source>
        <strain evidence="3">PS312</strain>
    </source>
</reference>
<accession>A0A8R1V234</accession>
<reference evidence="2" key="2">
    <citation type="submission" date="2022-06" db="UniProtKB">
        <authorList>
            <consortium name="EnsemblMetazoa"/>
        </authorList>
    </citation>
    <scope>IDENTIFICATION</scope>
    <source>
        <strain evidence="2">PS312</strain>
    </source>
</reference>
<gene>
    <name evidence="2" type="primary">WBGene00283174</name>
</gene>
<dbReference type="EnsemblMetazoa" id="PPA44805.1">
    <property type="protein sequence ID" value="PPA44805.1"/>
    <property type="gene ID" value="WBGene00283174"/>
</dbReference>
<sequence length="59" mass="6648">MFFSFGTRAALAGAKERELKRSSSGDGPTRNSNHCGEGTEKKEIRRIVLGFRIYAHYEN</sequence>
<dbReference type="AlphaFoldDB" id="A0A2A6B4L8"/>
<evidence type="ECO:0000313" key="2">
    <source>
        <dbReference type="EnsemblMetazoa" id="PPA44805.1"/>
    </source>
</evidence>